<dbReference type="PANTHER" id="PTHR21013">
    <property type="entry name" value="ATP SYNTHASE MITOCHONDRIAL F1 COMPLEX ASSEMBLY FACTOR 2/ATP12 PROTEIN, MITOCHONDRIAL PRECURSOR"/>
    <property type="match status" value="1"/>
</dbReference>
<dbReference type="EMBL" id="FXWG01000001">
    <property type="protein sequence ID" value="SMQ62318.1"/>
    <property type="molecule type" value="Genomic_DNA"/>
</dbReference>
<evidence type="ECO:0000313" key="4">
    <source>
        <dbReference type="EMBL" id="SMQ62318.1"/>
    </source>
</evidence>
<dbReference type="Gene3D" id="3.30.2180.10">
    <property type="entry name" value="ATP12-like"/>
    <property type="match status" value="1"/>
</dbReference>
<evidence type="ECO:0000313" key="5">
    <source>
        <dbReference type="Proteomes" id="UP000194420"/>
    </source>
</evidence>
<gene>
    <name evidence="4" type="ORF">SAMN06297468_0683</name>
</gene>
<dbReference type="AlphaFoldDB" id="A0A1Y6EI70"/>
<dbReference type="Pfam" id="PF07542">
    <property type="entry name" value="ATP12"/>
    <property type="match status" value="1"/>
</dbReference>
<name>A0A1Y6EI70_9SPHN</name>
<dbReference type="SUPFAM" id="SSF160909">
    <property type="entry name" value="ATP12-like"/>
    <property type="match status" value="1"/>
</dbReference>
<dbReference type="GO" id="GO:0043461">
    <property type="term" value="P:proton-transporting ATP synthase complex assembly"/>
    <property type="evidence" value="ECO:0007669"/>
    <property type="project" value="InterPro"/>
</dbReference>
<comment type="similarity">
    <text evidence="1">Belongs to the ATP12 family.</text>
</comment>
<keyword evidence="2" id="KW-0809">Transit peptide</keyword>
<dbReference type="InterPro" id="IPR011419">
    <property type="entry name" value="ATP12_ATP_synth-F1-assembly"/>
</dbReference>
<evidence type="ECO:0000256" key="3">
    <source>
        <dbReference type="ARBA" id="ARBA00023186"/>
    </source>
</evidence>
<dbReference type="RefSeq" id="WP_086436592.1">
    <property type="nucleotide sequence ID" value="NZ_FXWG01000001.1"/>
</dbReference>
<sequence>MKRFYDEVAVIQVDDGWQVTLDGRGLRTVNRGHQIVPTRALADMLAEEWARQGEDIDPRSFRFRDQTDYAIDMVAKERAETIDKLLAYAETDTLCFRAEPEDALYRKQLEVWEPLVGDIETRHGITLTRTSGVIHRPHAPESVDALRQTLDTFDAFTLAGLLTMASLSASLCIALSALEDNADPDALWNAASLEEEWQADLWGRDSEAEQYRAKKREDFTAAFEWTRAARA</sequence>
<reference evidence="5" key="1">
    <citation type="submission" date="2017-04" db="EMBL/GenBank/DDBJ databases">
        <authorList>
            <person name="Varghese N."/>
            <person name="Submissions S."/>
        </authorList>
    </citation>
    <scope>NUCLEOTIDE SEQUENCE [LARGE SCALE GENOMIC DNA]</scope>
</reference>
<dbReference type="PANTHER" id="PTHR21013:SF10">
    <property type="entry name" value="ATP SYNTHASE MITOCHONDRIAL F1 COMPLEX ASSEMBLY FACTOR 2"/>
    <property type="match status" value="1"/>
</dbReference>
<evidence type="ECO:0000256" key="2">
    <source>
        <dbReference type="ARBA" id="ARBA00022946"/>
    </source>
</evidence>
<organism evidence="4 5">
    <name type="scientific">Altererythrobacter xiamenensis</name>
    <dbReference type="NCBI Taxonomy" id="1316679"/>
    <lineage>
        <taxon>Bacteria</taxon>
        <taxon>Pseudomonadati</taxon>
        <taxon>Pseudomonadota</taxon>
        <taxon>Alphaproteobacteria</taxon>
        <taxon>Sphingomonadales</taxon>
        <taxon>Erythrobacteraceae</taxon>
        <taxon>Altererythrobacter</taxon>
    </lineage>
</organism>
<dbReference type="InterPro" id="IPR023335">
    <property type="entry name" value="ATP12_ortho_dom_sf"/>
</dbReference>
<dbReference type="Gene3D" id="1.10.3580.10">
    <property type="entry name" value="ATP12 ATPase"/>
    <property type="match status" value="1"/>
</dbReference>
<evidence type="ECO:0000256" key="1">
    <source>
        <dbReference type="ARBA" id="ARBA00008231"/>
    </source>
</evidence>
<protein>
    <submittedName>
        <fullName evidence="4">Chaperone required for the assembly of the F1-ATPase</fullName>
    </submittedName>
</protein>
<accession>A0A1Y6EI70</accession>
<proteinExistence type="inferred from homology"/>
<dbReference type="Proteomes" id="UP000194420">
    <property type="component" value="Unassembled WGS sequence"/>
</dbReference>
<keyword evidence="5" id="KW-1185">Reference proteome</keyword>
<dbReference type="OrthoDB" id="9797825at2"/>
<dbReference type="InterPro" id="IPR042272">
    <property type="entry name" value="ATP12_ATP_synth-F1-assembly_N"/>
</dbReference>
<keyword evidence="3" id="KW-0143">Chaperone</keyword>